<reference evidence="2" key="1">
    <citation type="submission" date="2023-10" db="EMBL/GenBank/DDBJ databases">
        <authorList>
            <person name="Chen Y."/>
            <person name="Shah S."/>
            <person name="Dougan E. K."/>
            <person name="Thang M."/>
            <person name="Chan C."/>
        </authorList>
    </citation>
    <scope>NUCLEOTIDE SEQUENCE [LARGE SCALE GENOMIC DNA]</scope>
</reference>
<feature type="compositionally biased region" description="Low complexity" evidence="1">
    <location>
        <begin position="215"/>
        <end position="233"/>
    </location>
</feature>
<accession>A0ABN9U190</accession>
<sequence length="271" mass="27463">MPSAHSVKASSPMAAVADPITAAADAVAAVVAEGIVFCALAAAAPGTPAAAPVVLPPCDATRRLLATEYARLHWKLRTSSRRDASEGWWQLRVEQTKGMRPPRPLLSEVARAGSAQASKDGHLLPALDLRPRLCFSGAQGAGDEVYDAVGPEGLLAVRPGQKAGEVFAFFDREAAAEKAFRRLTGQPPGQDAVPVTAGGAAAGGLRVLLAQTMSGRGAPRAQPARAAGPAAAEARGDGCNAQPTAGPGAARAAAAAAAEPVLDSWEDASDE</sequence>
<gene>
    <name evidence="2" type="ORF">PCOR1329_LOCUS44283</name>
</gene>
<organism evidence="2 3">
    <name type="scientific">Prorocentrum cordatum</name>
    <dbReference type="NCBI Taxonomy" id="2364126"/>
    <lineage>
        <taxon>Eukaryota</taxon>
        <taxon>Sar</taxon>
        <taxon>Alveolata</taxon>
        <taxon>Dinophyceae</taxon>
        <taxon>Prorocentrales</taxon>
        <taxon>Prorocentraceae</taxon>
        <taxon>Prorocentrum</taxon>
    </lineage>
</organism>
<evidence type="ECO:0000313" key="3">
    <source>
        <dbReference type="Proteomes" id="UP001189429"/>
    </source>
</evidence>
<dbReference type="EMBL" id="CAUYUJ010015320">
    <property type="protein sequence ID" value="CAK0852531.1"/>
    <property type="molecule type" value="Genomic_DNA"/>
</dbReference>
<evidence type="ECO:0000313" key="2">
    <source>
        <dbReference type="EMBL" id="CAK0852531.1"/>
    </source>
</evidence>
<name>A0ABN9U190_9DINO</name>
<dbReference type="Proteomes" id="UP001189429">
    <property type="component" value="Unassembled WGS sequence"/>
</dbReference>
<feature type="region of interest" description="Disordered" evidence="1">
    <location>
        <begin position="215"/>
        <end position="271"/>
    </location>
</feature>
<keyword evidence="3" id="KW-1185">Reference proteome</keyword>
<proteinExistence type="predicted"/>
<protein>
    <submittedName>
        <fullName evidence="2">Uncharacterized protein</fullName>
    </submittedName>
</protein>
<evidence type="ECO:0000256" key="1">
    <source>
        <dbReference type="SAM" id="MobiDB-lite"/>
    </source>
</evidence>
<feature type="compositionally biased region" description="Low complexity" evidence="1">
    <location>
        <begin position="241"/>
        <end position="258"/>
    </location>
</feature>
<comment type="caution">
    <text evidence="2">The sequence shown here is derived from an EMBL/GenBank/DDBJ whole genome shotgun (WGS) entry which is preliminary data.</text>
</comment>